<keyword evidence="10" id="KW-1185">Reference proteome</keyword>
<dbReference type="GO" id="GO:0004375">
    <property type="term" value="F:glycine dehydrogenase (decarboxylating) activity"/>
    <property type="evidence" value="ECO:0007669"/>
    <property type="project" value="UniProtKB-EC"/>
</dbReference>
<dbReference type="InterPro" id="IPR015421">
    <property type="entry name" value="PyrdxlP-dep_Trfase_major"/>
</dbReference>
<dbReference type="Gene3D" id="6.20.440.10">
    <property type="match status" value="1"/>
</dbReference>
<dbReference type="InterPro" id="IPR015422">
    <property type="entry name" value="PyrdxlP-dep_Trfase_small"/>
</dbReference>
<feature type="region of interest" description="Disordered" evidence="6">
    <location>
        <begin position="17"/>
        <end position="40"/>
    </location>
</feature>
<proteinExistence type="inferred from homology"/>
<dbReference type="SUPFAM" id="SSF53383">
    <property type="entry name" value="PLP-dependent transferases"/>
    <property type="match status" value="1"/>
</dbReference>
<evidence type="ECO:0000256" key="4">
    <source>
        <dbReference type="ARBA" id="ARBA00049026"/>
    </source>
</evidence>
<organism evidence="9 10">
    <name type="scientific">Patulibacter brassicae</name>
    <dbReference type="NCBI Taxonomy" id="1705717"/>
    <lineage>
        <taxon>Bacteria</taxon>
        <taxon>Bacillati</taxon>
        <taxon>Actinomycetota</taxon>
        <taxon>Thermoleophilia</taxon>
        <taxon>Solirubrobacterales</taxon>
        <taxon>Patulibacteraceae</taxon>
        <taxon>Patulibacter</taxon>
    </lineage>
</organism>
<dbReference type="NCBIfam" id="NF003346">
    <property type="entry name" value="PRK04366.1"/>
    <property type="match status" value="1"/>
</dbReference>
<evidence type="ECO:0000256" key="2">
    <source>
        <dbReference type="ARBA" id="ARBA00022898"/>
    </source>
</evidence>
<dbReference type="InterPro" id="IPR015424">
    <property type="entry name" value="PyrdxlP-dep_Trfase"/>
</dbReference>
<evidence type="ECO:0000259" key="8">
    <source>
        <dbReference type="Pfam" id="PF21478"/>
    </source>
</evidence>
<dbReference type="PANTHER" id="PTHR11773:SF1">
    <property type="entry name" value="GLYCINE DEHYDROGENASE (DECARBOXYLATING), MITOCHONDRIAL"/>
    <property type="match status" value="1"/>
</dbReference>
<comment type="subunit">
    <text evidence="5">The glycine cleavage system is composed of four proteins: P, T, L and H. In this organism, the P 'protein' is a heterodimer of two subunits.</text>
</comment>
<evidence type="ECO:0000313" key="9">
    <source>
        <dbReference type="EMBL" id="MDX8153713.1"/>
    </source>
</evidence>
<dbReference type="Gene3D" id="3.90.1150.10">
    <property type="entry name" value="Aspartate Aminotransferase, domain 1"/>
    <property type="match status" value="1"/>
</dbReference>
<dbReference type="Pfam" id="PF21478">
    <property type="entry name" value="GcvP2_C"/>
    <property type="match status" value="1"/>
</dbReference>
<feature type="compositionally biased region" description="Basic residues" evidence="6">
    <location>
        <begin position="543"/>
        <end position="552"/>
    </location>
</feature>
<dbReference type="InterPro" id="IPR049316">
    <property type="entry name" value="GDC-P_C"/>
</dbReference>
<keyword evidence="2 5" id="KW-0663">Pyridoxal phosphate</keyword>
<evidence type="ECO:0000259" key="7">
    <source>
        <dbReference type="Pfam" id="PF00266"/>
    </source>
</evidence>
<protein>
    <recommendedName>
        <fullName evidence="5">Probable glycine dehydrogenase (decarboxylating) subunit 2</fullName>
        <ecNumber evidence="5">1.4.4.2</ecNumber>
    </recommendedName>
    <alternativeName>
        <fullName evidence="5">Glycine cleavage system P-protein subunit 2</fullName>
    </alternativeName>
    <alternativeName>
        <fullName evidence="5">Glycine decarboxylase subunit 2</fullName>
    </alternativeName>
    <alternativeName>
        <fullName evidence="5">Glycine dehydrogenase (aminomethyl-transferring) subunit 2</fullName>
    </alternativeName>
</protein>
<feature type="region of interest" description="Disordered" evidence="6">
    <location>
        <begin position="521"/>
        <end position="552"/>
    </location>
</feature>
<comment type="catalytic activity">
    <reaction evidence="4 5">
        <text>N(6)-[(R)-lipoyl]-L-lysyl-[glycine-cleavage complex H protein] + glycine + H(+) = N(6)-[(R)-S(8)-aminomethyldihydrolipoyl]-L-lysyl-[glycine-cleavage complex H protein] + CO2</text>
        <dbReference type="Rhea" id="RHEA:24304"/>
        <dbReference type="Rhea" id="RHEA-COMP:10494"/>
        <dbReference type="Rhea" id="RHEA-COMP:10495"/>
        <dbReference type="ChEBI" id="CHEBI:15378"/>
        <dbReference type="ChEBI" id="CHEBI:16526"/>
        <dbReference type="ChEBI" id="CHEBI:57305"/>
        <dbReference type="ChEBI" id="CHEBI:83099"/>
        <dbReference type="ChEBI" id="CHEBI:83143"/>
        <dbReference type="EC" id="1.4.4.2"/>
    </reaction>
</comment>
<feature type="domain" description="Aminotransferase class V" evidence="7">
    <location>
        <begin position="189"/>
        <end position="319"/>
    </location>
</feature>
<dbReference type="Gene3D" id="3.40.640.10">
    <property type="entry name" value="Type I PLP-dependent aspartate aminotransferase-like (Major domain)"/>
    <property type="match status" value="1"/>
</dbReference>
<evidence type="ECO:0000256" key="3">
    <source>
        <dbReference type="ARBA" id="ARBA00023002"/>
    </source>
</evidence>
<dbReference type="EMBL" id="JAXAVX010000018">
    <property type="protein sequence ID" value="MDX8153713.1"/>
    <property type="molecule type" value="Genomic_DNA"/>
</dbReference>
<dbReference type="Pfam" id="PF00266">
    <property type="entry name" value="Aminotran_5"/>
    <property type="match status" value="1"/>
</dbReference>
<gene>
    <name evidence="5 9" type="primary">gcvPB</name>
    <name evidence="9" type="ORF">SK069_19105</name>
</gene>
<reference evidence="9 10" key="1">
    <citation type="submission" date="2023-11" db="EMBL/GenBank/DDBJ databases">
        <authorList>
            <person name="Xu M."/>
            <person name="Jiang T."/>
        </authorList>
    </citation>
    <scope>NUCLEOTIDE SEQUENCE [LARGE SCALE GENOMIC DNA]</scope>
    <source>
        <strain evidence="9 10">SD</strain>
    </source>
</reference>
<keyword evidence="3 5" id="KW-0560">Oxidoreductase</keyword>
<comment type="similarity">
    <text evidence="5">Belongs to the GcvP family. C-terminal subunit subfamily.</text>
</comment>
<accession>A0ABU4VPE4</accession>
<evidence type="ECO:0000256" key="5">
    <source>
        <dbReference type="HAMAP-Rule" id="MF_00713"/>
    </source>
</evidence>
<feature type="domain" description="Glycine dehydrogenase C-terminal" evidence="8">
    <location>
        <begin position="412"/>
        <end position="519"/>
    </location>
</feature>
<comment type="cofactor">
    <cofactor evidence="5">
        <name>pyridoxal 5'-phosphate</name>
        <dbReference type="ChEBI" id="CHEBI:597326"/>
    </cofactor>
</comment>
<sequence>MSTPVETPVPVIGEAVLPAAGGSDPRPLQAPGPSAVGGNPLQRDHATTIFEKGAAGRRSFVAPDAGVPEADLDEILPARLRRSAPARLPQVTEGELVRHYVRLSRRNFDLDTGFYPLGSCTMKHNPRLHERVTALPGHARLHPFQDPAHAQGALELMWGLERQLAEVSGLPHVCLQPSAGSHGELAGVLLARAYHEARGETRTKVLTPDTAHGTNPATVTMAGLEVVKVATNPDGGVDLDDLRAKADDDTALLMLTNPNTLGIFDPNIEEISSIVHGVGGVLYYDGANLNAIMGITRPGDMGFDIVHFNLHKSFTQPHGGGGPGSGPIAVSDRISPYLPLPVIRREEAPAGDGPTGPSGARFSLVEDAAALPEGAPGSQSIGKLRGFQGNYGCFVRSYTYITSLGAAGLRDASEVAVLNANYLLAKLEELGVREYLPLAFGTRCMHEFVLSGGPLKRDLGIRTLDLAKRLLDHGFHPPTVYFPLLVDEALLIEPVETEAKETLDAFALAIAEIVREAQDDPSLAQNAPYSTPVRRLDEAGAAKRPRIRQPLD</sequence>
<evidence type="ECO:0000256" key="6">
    <source>
        <dbReference type="SAM" id="MobiDB-lite"/>
    </source>
</evidence>
<dbReference type="EC" id="1.4.4.2" evidence="5"/>
<comment type="function">
    <text evidence="1 5">The glycine cleavage system catalyzes the degradation of glycine. The P protein binds the alpha-amino group of glycine through its pyridoxal phosphate cofactor; CO(2) is released and the remaining methylamine moiety is then transferred to the lipoamide cofactor of the H protein.</text>
</comment>
<dbReference type="InterPro" id="IPR020581">
    <property type="entry name" value="GDC_P"/>
</dbReference>
<feature type="modified residue" description="N6-(pyridoxal phosphate)lysine" evidence="5">
    <location>
        <position position="312"/>
    </location>
</feature>
<dbReference type="InterPro" id="IPR000192">
    <property type="entry name" value="Aminotrans_V_dom"/>
</dbReference>
<dbReference type="HAMAP" id="MF_00713">
    <property type="entry name" value="GcvPB"/>
    <property type="match status" value="1"/>
</dbReference>
<evidence type="ECO:0000313" key="10">
    <source>
        <dbReference type="Proteomes" id="UP001277761"/>
    </source>
</evidence>
<comment type="caution">
    <text evidence="9">The sequence shown here is derived from an EMBL/GenBank/DDBJ whole genome shotgun (WGS) entry which is preliminary data.</text>
</comment>
<dbReference type="InterPro" id="IPR023012">
    <property type="entry name" value="GcvPB"/>
</dbReference>
<name>A0ABU4VPE4_9ACTN</name>
<evidence type="ECO:0000256" key="1">
    <source>
        <dbReference type="ARBA" id="ARBA00003788"/>
    </source>
</evidence>
<dbReference type="RefSeq" id="WP_319955863.1">
    <property type="nucleotide sequence ID" value="NZ_JAXAVX010000018.1"/>
</dbReference>
<dbReference type="Proteomes" id="UP001277761">
    <property type="component" value="Unassembled WGS sequence"/>
</dbReference>
<dbReference type="PANTHER" id="PTHR11773">
    <property type="entry name" value="GLYCINE DEHYDROGENASE, DECARBOXYLATING"/>
    <property type="match status" value="1"/>
</dbReference>